<organism evidence="1 2">
    <name type="scientific">Papaver atlanticum</name>
    <dbReference type="NCBI Taxonomy" id="357466"/>
    <lineage>
        <taxon>Eukaryota</taxon>
        <taxon>Viridiplantae</taxon>
        <taxon>Streptophyta</taxon>
        <taxon>Embryophyta</taxon>
        <taxon>Tracheophyta</taxon>
        <taxon>Spermatophyta</taxon>
        <taxon>Magnoliopsida</taxon>
        <taxon>Ranunculales</taxon>
        <taxon>Papaveraceae</taxon>
        <taxon>Papaveroideae</taxon>
        <taxon>Papaver</taxon>
    </lineage>
</organism>
<evidence type="ECO:0000313" key="2">
    <source>
        <dbReference type="Proteomes" id="UP001202328"/>
    </source>
</evidence>
<sequence>MDMTLDQIIKMSKKPTQRGGLKNHRIFNKNQKFGLGSLQGHGGRGNPLKMRQFMDSREHLLREAPARNIRPFNCSRHGNWNKQRFKGLSLEMLMFTGQFICICLNNLLPEKLPEGSRVLVVDPMLATVILKLWGFNLTMKSFSKILYVLITK</sequence>
<evidence type="ECO:0000313" key="1">
    <source>
        <dbReference type="EMBL" id="KAI3857603.1"/>
    </source>
</evidence>
<dbReference type="PANTHER" id="PTHR36048:SF1">
    <property type="entry name" value="RIBOSOME MATURATION FACTOR"/>
    <property type="match status" value="1"/>
</dbReference>
<name>A0AAD4X8A4_9MAGN</name>
<accession>A0AAD4X8A4</accession>
<dbReference type="PANTHER" id="PTHR36048">
    <property type="entry name" value="RIBOSOME MATURATION FACTOR"/>
    <property type="match status" value="1"/>
</dbReference>
<keyword evidence="2" id="KW-1185">Reference proteome</keyword>
<dbReference type="AlphaFoldDB" id="A0AAD4X8A4"/>
<protein>
    <submittedName>
        <fullName evidence="1">Uncharacterized protein</fullName>
    </submittedName>
</protein>
<dbReference type="EMBL" id="JAJJMB010014829">
    <property type="protein sequence ID" value="KAI3857603.1"/>
    <property type="molecule type" value="Genomic_DNA"/>
</dbReference>
<comment type="caution">
    <text evidence="1">The sequence shown here is derived from an EMBL/GenBank/DDBJ whole genome shotgun (WGS) entry which is preliminary data.</text>
</comment>
<gene>
    <name evidence="1" type="ORF">MKW98_028867</name>
</gene>
<proteinExistence type="predicted"/>
<reference evidence="1" key="1">
    <citation type="submission" date="2022-04" db="EMBL/GenBank/DDBJ databases">
        <title>A functionally conserved STORR gene fusion in Papaver species that diverged 16.8 million years ago.</title>
        <authorList>
            <person name="Catania T."/>
        </authorList>
    </citation>
    <scope>NUCLEOTIDE SEQUENCE</scope>
    <source>
        <strain evidence="1">S-188037</strain>
    </source>
</reference>
<dbReference type="Proteomes" id="UP001202328">
    <property type="component" value="Unassembled WGS sequence"/>
</dbReference>